<sequence length="451" mass="50503">MVRIENQEALLSKDEKYVWHSMKPYSPSNTMVASKAEGSWVTDSDGNRYLDAMAGLWCVNVGYGRKELAEAAYEQLKEMAYYPLTQSHVKAVQLAEKLNEMLEDDYVIFFSNSGSEANEVAFKIARQYHQQRGDHHRYKVVARYRGYHGSSMGALAATGQAERKFKYEPLAPGFIHVTPPDVYRDEDELVTNPQELKSVKEVDRVMTWEQSETIAALIMEPIITGGGILVPNDHYMKGVKAVCEKHGALLIVDEVICGFGRTGKPFGFMNYGVKPDIITMAKGITSAYLPLSATAVRREIYEAFNSSEQYEFFRHINTFGGNPAACALALKNIEIMENENLFERSRELGEKLLKTLKNRLQNHPNVGHVRGKGLLVGIELVSDKKTKDPLDVAKVNQVISTCKQNKVIIGKNGLTVAGYNNVLTLSPPLNIEEIDLDYVVETLVNALEEIK</sequence>
<comment type="caution">
    <text evidence="4">The sequence shown here is derived from an EMBL/GenBank/DDBJ whole genome shotgun (WGS) entry which is preliminary data.</text>
</comment>
<dbReference type="InterPro" id="IPR015421">
    <property type="entry name" value="PyrdxlP-dep_Trfase_major"/>
</dbReference>
<dbReference type="PROSITE" id="PS00600">
    <property type="entry name" value="AA_TRANSFER_CLASS_3"/>
    <property type="match status" value="1"/>
</dbReference>
<keyword evidence="5" id="KW-1185">Reference proteome</keyword>
<keyword evidence="2 3" id="KW-0663">Pyridoxal phosphate</keyword>
<dbReference type="InterPro" id="IPR015422">
    <property type="entry name" value="PyrdxlP-dep_Trfase_small"/>
</dbReference>
<dbReference type="InterPro" id="IPR049704">
    <property type="entry name" value="Aminotrans_3_PPA_site"/>
</dbReference>
<comment type="similarity">
    <text evidence="1 3">Belongs to the class-III pyridoxal-phosphate-dependent aminotransferase family.</text>
</comment>
<dbReference type="InterPro" id="IPR005814">
    <property type="entry name" value="Aminotrans_3"/>
</dbReference>
<dbReference type="Pfam" id="PF00202">
    <property type="entry name" value="Aminotran_3"/>
    <property type="match status" value="1"/>
</dbReference>
<name>A0ABV6GHV6_9BACI</name>
<dbReference type="NCBIfam" id="NF005812">
    <property type="entry name" value="PRK07678.1"/>
    <property type="match status" value="1"/>
</dbReference>
<reference evidence="4 5" key="1">
    <citation type="submission" date="2024-09" db="EMBL/GenBank/DDBJ databases">
        <authorList>
            <person name="Sun Q."/>
            <person name="Mori K."/>
        </authorList>
    </citation>
    <scope>NUCLEOTIDE SEQUENCE [LARGE SCALE GENOMIC DNA]</scope>
    <source>
        <strain evidence="4 5">CCM 7228</strain>
    </source>
</reference>
<dbReference type="PANTHER" id="PTHR43094">
    <property type="entry name" value="AMINOTRANSFERASE"/>
    <property type="match status" value="1"/>
</dbReference>
<dbReference type="EMBL" id="JBHLVO010000015">
    <property type="protein sequence ID" value="MFC0273043.1"/>
    <property type="molecule type" value="Genomic_DNA"/>
</dbReference>
<dbReference type="InterPro" id="IPR015424">
    <property type="entry name" value="PyrdxlP-dep_Trfase"/>
</dbReference>
<keyword evidence="4" id="KW-0032">Aminotransferase</keyword>
<proteinExistence type="inferred from homology"/>
<dbReference type="PIRSF" id="PIRSF000521">
    <property type="entry name" value="Transaminase_4ab_Lys_Orn"/>
    <property type="match status" value="1"/>
</dbReference>
<evidence type="ECO:0000313" key="4">
    <source>
        <dbReference type="EMBL" id="MFC0273043.1"/>
    </source>
</evidence>
<organism evidence="4 5">
    <name type="scientific">Metabacillus herbersteinensis</name>
    <dbReference type="NCBI Taxonomy" id="283816"/>
    <lineage>
        <taxon>Bacteria</taxon>
        <taxon>Bacillati</taxon>
        <taxon>Bacillota</taxon>
        <taxon>Bacilli</taxon>
        <taxon>Bacillales</taxon>
        <taxon>Bacillaceae</taxon>
        <taxon>Metabacillus</taxon>
    </lineage>
</organism>
<dbReference type="CDD" id="cd00610">
    <property type="entry name" value="OAT_like"/>
    <property type="match status" value="1"/>
</dbReference>
<dbReference type="GO" id="GO:0008483">
    <property type="term" value="F:transaminase activity"/>
    <property type="evidence" value="ECO:0007669"/>
    <property type="project" value="UniProtKB-KW"/>
</dbReference>
<dbReference type="Gene3D" id="3.40.640.10">
    <property type="entry name" value="Type I PLP-dependent aspartate aminotransferase-like (Major domain)"/>
    <property type="match status" value="1"/>
</dbReference>
<evidence type="ECO:0000256" key="1">
    <source>
        <dbReference type="ARBA" id="ARBA00008954"/>
    </source>
</evidence>
<dbReference type="SUPFAM" id="SSF53383">
    <property type="entry name" value="PLP-dependent transferases"/>
    <property type="match status" value="1"/>
</dbReference>
<accession>A0ABV6GHV6</accession>
<dbReference type="PANTHER" id="PTHR43094:SF1">
    <property type="entry name" value="AMINOTRANSFERASE CLASS-III"/>
    <property type="match status" value="1"/>
</dbReference>
<gene>
    <name evidence="4" type="ORF">ACFFIX_16580</name>
</gene>
<evidence type="ECO:0000256" key="2">
    <source>
        <dbReference type="ARBA" id="ARBA00022898"/>
    </source>
</evidence>
<dbReference type="Proteomes" id="UP001589854">
    <property type="component" value="Unassembled WGS sequence"/>
</dbReference>
<evidence type="ECO:0000313" key="5">
    <source>
        <dbReference type="Proteomes" id="UP001589854"/>
    </source>
</evidence>
<evidence type="ECO:0000256" key="3">
    <source>
        <dbReference type="RuleBase" id="RU003560"/>
    </source>
</evidence>
<protein>
    <submittedName>
        <fullName evidence="4">Aspartate aminotransferase family protein</fullName>
    </submittedName>
</protein>
<keyword evidence="4" id="KW-0808">Transferase</keyword>
<dbReference type="Gene3D" id="3.90.1150.10">
    <property type="entry name" value="Aspartate Aminotransferase, domain 1"/>
    <property type="match status" value="1"/>
</dbReference>
<dbReference type="RefSeq" id="WP_378935950.1">
    <property type="nucleotide sequence ID" value="NZ_JBHLVO010000015.1"/>
</dbReference>